<dbReference type="Proteomes" id="UP000628984">
    <property type="component" value="Unassembled WGS sequence"/>
</dbReference>
<dbReference type="InterPro" id="IPR027417">
    <property type="entry name" value="P-loop_NTPase"/>
</dbReference>
<dbReference type="InterPro" id="IPR003959">
    <property type="entry name" value="ATPase_AAA_core"/>
</dbReference>
<dbReference type="InterPro" id="IPR027065">
    <property type="entry name" value="Lon_Prtase"/>
</dbReference>
<organism evidence="2 3">
    <name type="scientific">Gemmobacter lanyuensis</name>
    <dbReference type="NCBI Taxonomy" id="1054497"/>
    <lineage>
        <taxon>Bacteria</taxon>
        <taxon>Pseudomonadati</taxon>
        <taxon>Pseudomonadota</taxon>
        <taxon>Alphaproteobacteria</taxon>
        <taxon>Rhodobacterales</taxon>
        <taxon>Paracoccaceae</taxon>
        <taxon>Gemmobacter</taxon>
    </lineage>
</organism>
<dbReference type="Pfam" id="PF00004">
    <property type="entry name" value="AAA"/>
    <property type="match status" value="1"/>
</dbReference>
<dbReference type="RefSeq" id="WP_189632766.1">
    <property type="nucleotide sequence ID" value="NZ_BMYQ01000002.1"/>
</dbReference>
<name>A0A918IPC4_9RHOB</name>
<dbReference type="GO" id="GO:0016887">
    <property type="term" value="F:ATP hydrolysis activity"/>
    <property type="evidence" value="ECO:0007669"/>
    <property type="project" value="InterPro"/>
</dbReference>
<dbReference type="PANTHER" id="PTHR43718">
    <property type="entry name" value="LON PROTEASE"/>
    <property type="match status" value="1"/>
</dbReference>
<dbReference type="PANTHER" id="PTHR43718:SF2">
    <property type="entry name" value="LON PROTEASE HOMOLOG, MITOCHONDRIAL"/>
    <property type="match status" value="1"/>
</dbReference>
<evidence type="ECO:0000313" key="3">
    <source>
        <dbReference type="Proteomes" id="UP000628984"/>
    </source>
</evidence>
<feature type="domain" description="AAA+ ATPase" evidence="1">
    <location>
        <begin position="157"/>
        <end position="309"/>
    </location>
</feature>
<dbReference type="GO" id="GO:0004176">
    <property type="term" value="F:ATP-dependent peptidase activity"/>
    <property type="evidence" value="ECO:0007669"/>
    <property type="project" value="InterPro"/>
</dbReference>
<sequence>MKTIKFVDIRDYDTDTSSIAGHLTEALKQIRKNKLAADLIGNDEQSEGLKSSDPDGFADELSAGVELTYRDKSRILERARRLAERRATASGTSHLKKEEVARLAPVVAGIQLVMAKDEHWADEVAAAIHDDMPWMAKASEYVWHGLRRAAQRQEAISFRPLILNGPAGIGKSVWARSLAKALELPMADIDASKGGAGFSLVGVERGWSTAQAGRPLDIMLAKRIGNPLVVVDEICKAASMSSTKGTFHSFANGLLSLLEPVSSEAWECPYFRLQFNMSHIIWVLTANDVSRVSEPLRSRCQVIEIPDITSEQLQAFAVKRGGKMGLSQESVDAIVTAIIQAPIVTGRRISLRDVVRMLDRAEMLEGRPRLQ</sequence>
<accession>A0A918IPC4</accession>
<evidence type="ECO:0000313" key="2">
    <source>
        <dbReference type="EMBL" id="GGW24803.1"/>
    </source>
</evidence>
<dbReference type="GO" id="GO:0005524">
    <property type="term" value="F:ATP binding"/>
    <property type="evidence" value="ECO:0007669"/>
    <property type="project" value="InterPro"/>
</dbReference>
<keyword evidence="3" id="KW-1185">Reference proteome</keyword>
<gene>
    <name evidence="2" type="ORF">GCM10011452_10230</name>
</gene>
<dbReference type="EMBL" id="BMYQ01000002">
    <property type="protein sequence ID" value="GGW24803.1"/>
    <property type="molecule type" value="Genomic_DNA"/>
</dbReference>
<dbReference type="SUPFAM" id="SSF52540">
    <property type="entry name" value="P-loop containing nucleoside triphosphate hydrolases"/>
    <property type="match status" value="1"/>
</dbReference>
<comment type="caution">
    <text evidence="2">The sequence shown here is derived from an EMBL/GenBank/DDBJ whole genome shotgun (WGS) entry which is preliminary data.</text>
</comment>
<protein>
    <submittedName>
        <fullName evidence="2">ATPase AAA</fullName>
    </submittedName>
</protein>
<dbReference type="SMART" id="SM00382">
    <property type="entry name" value="AAA"/>
    <property type="match status" value="1"/>
</dbReference>
<dbReference type="InterPro" id="IPR003593">
    <property type="entry name" value="AAA+_ATPase"/>
</dbReference>
<evidence type="ECO:0000259" key="1">
    <source>
        <dbReference type="SMART" id="SM00382"/>
    </source>
</evidence>
<dbReference type="GO" id="GO:0004252">
    <property type="term" value="F:serine-type endopeptidase activity"/>
    <property type="evidence" value="ECO:0007669"/>
    <property type="project" value="InterPro"/>
</dbReference>
<dbReference type="GO" id="GO:0006515">
    <property type="term" value="P:protein quality control for misfolded or incompletely synthesized proteins"/>
    <property type="evidence" value="ECO:0007669"/>
    <property type="project" value="TreeGrafter"/>
</dbReference>
<reference evidence="2" key="2">
    <citation type="submission" date="2020-09" db="EMBL/GenBank/DDBJ databases">
        <authorList>
            <person name="Sun Q."/>
            <person name="Kim S."/>
        </authorList>
    </citation>
    <scope>NUCLEOTIDE SEQUENCE</scope>
    <source>
        <strain evidence="2">KCTC 23714</strain>
    </source>
</reference>
<dbReference type="AlphaFoldDB" id="A0A918IPC4"/>
<reference evidence="2" key="1">
    <citation type="journal article" date="2014" name="Int. J. Syst. Evol. Microbiol.">
        <title>Complete genome sequence of Corynebacterium casei LMG S-19264T (=DSM 44701T), isolated from a smear-ripened cheese.</title>
        <authorList>
            <consortium name="US DOE Joint Genome Institute (JGI-PGF)"/>
            <person name="Walter F."/>
            <person name="Albersmeier A."/>
            <person name="Kalinowski J."/>
            <person name="Ruckert C."/>
        </authorList>
    </citation>
    <scope>NUCLEOTIDE SEQUENCE</scope>
    <source>
        <strain evidence="2">KCTC 23714</strain>
    </source>
</reference>
<dbReference type="Gene3D" id="3.40.50.300">
    <property type="entry name" value="P-loop containing nucleotide triphosphate hydrolases"/>
    <property type="match status" value="1"/>
</dbReference>
<proteinExistence type="predicted"/>